<dbReference type="EMBL" id="JADOUF010000001">
    <property type="protein sequence ID" value="MBG6140482.1"/>
    <property type="molecule type" value="Genomic_DNA"/>
</dbReference>
<dbReference type="InterPro" id="IPR013610">
    <property type="entry name" value="ArdC_N"/>
</dbReference>
<evidence type="ECO:0000313" key="3">
    <source>
        <dbReference type="EMBL" id="MBG6140482.1"/>
    </source>
</evidence>
<name>A0A8J7GNM9_9ACTN</name>
<sequence>MAKQKKAPATEEQKAEWAEARKAKVAALKDRSDEAVAALAEPKAWAAMLHGMGCFGRRYSLRNVLLIITQLPGATNVNGFWTWKAQGRDVRKGQHGAAILAAMRGTKSTEGEAQEQAKPAAEQATPAEGAQGERKGVRGFKPETVFDISQTAPTNPDAPDLCPPVVDADRAAIVHWPAIVARIATHGYDVETWTEGDDEEDGDQGDGYEIDTDSRTVRLTTNGDLADARQAVHALACLELGQLDTGEGYEAAVVDSVAHIVMSGLKLTADAPDPEDFDAIGEALSDTDPETIIEAVETVAQAARDILDAIDPMPEPAARPTRKS</sequence>
<dbReference type="Pfam" id="PF08401">
    <property type="entry name" value="ArdcN"/>
    <property type="match status" value="1"/>
</dbReference>
<feature type="compositionally biased region" description="Low complexity" evidence="1">
    <location>
        <begin position="114"/>
        <end position="128"/>
    </location>
</feature>
<reference evidence="3" key="1">
    <citation type="submission" date="2020-11" db="EMBL/GenBank/DDBJ databases">
        <title>Sequencing the genomes of 1000 actinobacteria strains.</title>
        <authorList>
            <person name="Klenk H.-P."/>
        </authorList>
    </citation>
    <scope>NUCLEOTIDE SEQUENCE</scope>
    <source>
        <strain evidence="3">DSM 45356</strain>
    </source>
</reference>
<accession>A0A8J7GNM9</accession>
<feature type="domain" description="N-terminal" evidence="2">
    <location>
        <begin position="56"/>
        <end position="123"/>
    </location>
</feature>
<comment type="caution">
    <text evidence="3">The sequence shown here is derived from an EMBL/GenBank/DDBJ whole genome shotgun (WGS) entry which is preliminary data.</text>
</comment>
<keyword evidence="4" id="KW-1185">Reference proteome</keyword>
<dbReference type="RefSeq" id="WP_197007020.1">
    <property type="nucleotide sequence ID" value="NZ_BONS01000005.1"/>
</dbReference>
<evidence type="ECO:0000313" key="4">
    <source>
        <dbReference type="Proteomes" id="UP000622552"/>
    </source>
</evidence>
<proteinExistence type="predicted"/>
<protein>
    <recommendedName>
        <fullName evidence="2">N-terminal domain-containing protein</fullName>
    </recommendedName>
</protein>
<organism evidence="3 4">
    <name type="scientific">Longispora fulva</name>
    <dbReference type="NCBI Taxonomy" id="619741"/>
    <lineage>
        <taxon>Bacteria</taxon>
        <taxon>Bacillati</taxon>
        <taxon>Actinomycetota</taxon>
        <taxon>Actinomycetes</taxon>
        <taxon>Micromonosporales</taxon>
        <taxon>Micromonosporaceae</taxon>
        <taxon>Longispora</taxon>
    </lineage>
</organism>
<gene>
    <name evidence="3" type="ORF">IW245_006676</name>
</gene>
<evidence type="ECO:0000256" key="1">
    <source>
        <dbReference type="SAM" id="MobiDB-lite"/>
    </source>
</evidence>
<feature type="region of interest" description="Disordered" evidence="1">
    <location>
        <begin position="105"/>
        <end position="139"/>
    </location>
</feature>
<dbReference type="Proteomes" id="UP000622552">
    <property type="component" value="Unassembled WGS sequence"/>
</dbReference>
<evidence type="ECO:0000259" key="2">
    <source>
        <dbReference type="Pfam" id="PF08401"/>
    </source>
</evidence>
<dbReference type="AlphaFoldDB" id="A0A8J7GNM9"/>
<dbReference type="GO" id="GO:0003697">
    <property type="term" value="F:single-stranded DNA binding"/>
    <property type="evidence" value="ECO:0007669"/>
    <property type="project" value="InterPro"/>
</dbReference>